<feature type="binding site" evidence="3">
    <location>
        <position position="123"/>
    </location>
    <ligand>
        <name>ATP</name>
        <dbReference type="ChEBI" id="CHEBI:30616"/>
    </ligand>
</feature>
<dbReference type="GO" id="GO:0005737">
    <property type="term" value="C:cytoplasm"/>
    <property type="evidence" value="ECO:0007669"/>
    <property type="project" value="TreeGrafter"/>
</dbReference>
<dbReference type="GO" id="GO:0005524">
    <property type="term" value="F:ATP binding"/>
    <property type="evidence" value="ECO:0007669"/>
    <property type="project" value="UniProtKB-UniRule"/>
</dbReference>
<sequence>MFHEYNEDSNTKTLNITLLGSDRKFQICIYGDTSLKELRQLCEQKHQISLRHFRVFTQDGVELFNEDLIYLKDNSKLYITRGEDFDANIIHQEYEILEQLGKGGFGKVLLGKHKETLNLVAIKYVNTRNRDANDIELVFREAYLLKSLNHKNIVKFYNCYPLSNMQVIVVMEYLEGGDLSKYTQAKGQLCEEEARMYFRQICDAMMYCHNRKLIHRDLKLENLMFANKNDTLIKIVDFGIAGMAVNSNMDKLNIGTIRYMAPETLQGNNQKIGPHIDVWAMGVILFHLIFGKYPFDGESNFDIIQNITTSNYTFSKKNVSPYLIDLLSRIFFIDPQKRIKLYDILNHEWMKISFEQEYFEMPQFVPRTQFRLPSIENSKQHNGVQKQKKLNRSFTPLKKNSPRRRNSFIIKGVLKRFQ</sequence>
<evidence type="ECO:0000313" key="7">
    <source>
        <dbReference type="EMBL" id="CAD8113443.1"/>
    </source>
</evidence>
<name>A0A8S1QDD4_PARPR</name>
<evidence type="ECO:0000256" key="5">
    <source>
        <dbReference type="SAM" id="MobiDB-lite"/>
    </source>
</evidence>
<accession>A0A8S1QDD4</accession>
<dbReference type="InterPro" id="IPR000719">
    <property type="entry name" value="Prot_kinase_dom"/>
</dbReference>
<reference evidence="7" key="1">
    <citation type="submission" date="2021-01" db="EMBL/GenBank/DDBJ databases">
        <authorList>
            <consortium name="Genoscope - CEA"/>
            <person name="William W."/>
        </authorList>
    </citation>
    <scope>NUCLEOTIDE SEQUENCE</scope>
</reference>
<evidence type="ECO:0000313" key="8">
    <source>
        <dbReference type="Proteomes" id="UP000688137"/>
    </source>
</evidence>
<feature type="region of interest" description="Disordered" evidence="5">
    <location>
        <begin position="378"/>
        <end position="402"/>
    </location>
</feature>
<evidence type="ECO:0000256" key="3">
    <source>
        <dbReference type="PROSITE-ProRule" id="PRU10141"/>
    </source>
</evidence>
<keyword evidence="8" id="KW-1185">Reference proteome</keyword>
<keyword evidence="4" id="KW-0418">Kinase</keyword>
<keyword evidence="2 3" id="KW-0067">ATP-binding</keyword>
<dbReference type="FunFam" id="1.10.510.10:FF:001335">
    <property type="entry name" value="Uncharacterized protein"/>
    <property type="match status" value="1"/>
</dbReference>
<dbReference type="Pfam" id="PF00069">
    <property type="entry name" value="Pkinase"/>
    <property type="match status" value="1"/>
</dbReference>
<dbReference type="OMA" id="EYFEVPQ"/>
<dbReference type="Proteomes" id="UP000688137">
    <property type="component" value="Unassembled WGS sequence"/>
</dbReference>
<keyword evidence="4" id="KW-0808">Transferase</keyword>
<gene>
    <name evidence="7" type="ORF">PPRIM_AZ9-3.1.T1550062</name>
</gene>
<dbReference type="GO" id="GO:0004674">
    <property type="term" value="F:protein serine/threonine kinase activity"/>
    <property type="evidence" value="ECO:0007669"/>
    <property type="project" value="UniProtKB-KW"/>
</dbReference>
<dbReference type="PANTHER" id="PTHR24346:SF30">
    <property type="entry name" value="MATERNAL EMBRYONIC LEUCINE ZIPPER KINASE"/>
    <property type="match status" value="1"/>
</dbReference>
<feature type="domain" description="Protein kinase" evidence="6">
    <location>
        <begin position="94"/>
        <end position="350"/>
    </location>
</feature>
<evidence type="ECO:0000256" key="2">
    <source>
        <dbReference type="ARBA" id="ARBA00022840"/>
    </source>
</evidence>
<organism evidence="7 8">
    <name type="scientific">Paramecium primaurelia</name>
    <dbReference type="NCBI Taxonomy" id="5886"/>
    <lineage>
        <taxon>Eukaryota</taxon>
        <taxon>Sar</taxon>
        <taxon>Alveolata</taxon>
        <taxon>Ciliophora</taxon>
        <taxon>Intramacronucleata</taxon>
        <taxon>Oligohymenophorea</taxon>
        <taxon>Peniculida</taxon>
        <taxon>Parameciidae</taxon>
        <taxon>Paramecium</taxon>
    </lineage>
</organism>
<proteinExistence type="inferred from homology"/>
<evidence type="ECO:0000259" key="6">
    <source>
        <dbReference type="PROSITE" id="PS50011"/>
    </source>
</evidence>
<keyword evidence="4" id="KW-0723">Serine/threonine-protein kinase</keyword>
<protein>
    <recommendedName>
        <fullName evidence="6">Protein kinase domain-containing protein</fullName>
    </recommendedName>
</protein>
<dbReference type="PROSITE" id="PS00107">
    <property type="entry name" value="PROTEIN_KINASE_ATP"/>
    <property type="match status" value="1"/>
</dbReference>
<dbReference type="PANTHER" id="PTHR24346">
    <property type="entry name" value="MAP/MICROTUBULE AFFINITY-REGULATING KINASE"/>
    <property type="match status" value="1"/>
</dbReference>
<dbReference type="PROSITE" id="PS50011">
    <property type="entry name" value="PROTEIN_KINASE_DOM"/>
    <property type="match status" value="1"/>
</dbReference>
<dbReference type="EMBL" id="CAJJDM010000160">
    <property type="protein sequence ID" value="CAD8113443.1"/>
    <property type="molecule type" value="Genomic_DNA"/>
</dbReference>
<comment type="caution">
    <text evidence="7">The sequence shown here is derived from an EMBL/GenBank/DDBJ whole genome shotgun (WGS) entry which is preliminary data.</text>
</comment>
<evidence type="ECO:0000256" key="1">
    <source>
        <dbReference type="ARBA" id="ARBA00022741"/>
    </source>
</evidence>
<dbReference type="GO" id="GO:0035556">
    <property type="term" value="P:intracellular signal transduction"/>
    <property type="evidence" value="ECO:0007669"/>
    <property type="project" value="TreeGrafter"/>
</dbReference>
<keyword evidence="1 3" id="KW-0547">Nucleotide-binding</keyword>
<dbReference type="InterPro" id="IPR008271">
    <property type="entry name" value="Ser/Thr_kinase_AS"/>
</dbReference>
<dbReference type="PROSITE" id="PS00108">
    <property type="entry name" value="PROTEIN_KINASE_ST"/>
    <property type="match status" value="1"/>
</dbReference>
<dbReference type="InterPro" id="IPR017441">
    <property type="entry name" value="Protein_kinase_ATP_BS"/>
</dbReference>
<dbReference type="SMART" id="SM00220">
    <property type="entry name" value="S_TKc"/>
    <property type="match status" value="1"/>
</dbReference>
<evidence type="ECO:0000256" key="4">
    <source>
        <dbReference type="RuleBase" id="RU000304"/>
    </source>
</evidence>
<comment type="similarity">
    <text evidence="4">Belongs to the protein kinase superfamily.</text>
</comment>
<dbReference type="AlphaFoldDB" id="A0A8S1QDD4"/>